<dbReference type="PROSITE" id="PS51094">
    <property type="entry name" value="PTS_EIIA_TYPE_2"/>
    <property type="match status" value="1"/>
</dbReference>
<dbReference type="Proteomes" id="UP000826550">
    <property type="component" value="Chromosome"/>
</dbReference>
<proteinExistence type="predicted"/>
<dbReference type="PANTHER" id="PTHR30185:SF13">
    <property type="entry name" value="LICABCH OPERON REGULATOR-RELATED"/>
    <property type="match status" value="1"/>
</dbReference>
<name>A0ABX8W8D0_9LACO</name>
<dbReference type="InterPro" id="IPR013196">
    <property type="entry name" value="HTH_11"/>
</dbReference>
<dbReference type="InterPro" id="IPR050661">
    <property type="entry name" value="BglG_antiterminators"/>
</dbReference>
<feature type="domain" description="PTS EIIB type-2" evidence="4">
    <location>
        <begin position="426"/>
        <end position="515"/>
    </location>
</feature>
<keyword evidence="1" id="KW-0808">Transferase</keyword>
<dbReference type="Gene3D" id="1.10.1790.10">
    <property type="entry name" value="PRD domain"/>
    <property type="match status" value="2"/>
</dbReference>
<dbReference type="Gene3D" id="3.40.50.2300">
    <property type="match status" value="1"/>
</dbReference>
<dbReference type="PANTHER" id="PTHR30185">
    <property type="entry name" value="CRYPTIC BETA-GLUCOSIDE BGL OPERON ANTITERMINATOR"/>
    <property type="match status" value="1"/>
</dbReference>
<keyword evidence="2" id="KW-0677">Repeat</keyword>
<feature type="domain" description="PRD" evidence="5">
    <location>
        <begin position="320"/>
        <end position="424"/>
    </location>
</feature>
<feature type="domain" description="PRD" evidence="5">
    <location>
        <begin position="216"/>
        <end position="317"/>
    </location>
</feature>
<keyword evidence="7" id="KW-1185">Reference proteome</keyword>
<dbReference type="SUPFAM" id="SSF55804">
    <property type="entry name" value="Phoshotransferase/anion transport protein"/>
    <property type="match status" value="1"/>
</dbReference>
<dbReference type="SUPFAM" id="SSF63520">
    <property type="entry name" value="PTS-regulatory domain, PRD"/>
    <property type="match status" value="2"/>
</dbReference>
<dbReference type="SUPFAM" id="SSF46785">
    <property type="entry name" value="Winged helix' DNA-binding domain"/>
    <property type="match status" value="1"/>
</dbReference>
<dbReference type="EMBL" id="CP048268">
    <property type="protein sequence ID" value="QYN52408.1"/>
    <property type="molecule type" value="Genomic_DNA"/>
</dbReference>
<reference evidence="6 7" key="1">
    <citation type="submission" date="2020-01" db="EMBL/GenBank/DDBJ databases">
        <title>Vast differences in strain-level diversity in the gut microbiota of two closely related honey bee species.</title>
        <authorList>
            <person name="Ellegaard K.M."/>
            <person name="Suenami S."/>
            <person name="Miyazaki R."/>
            <person name="Engel P."/>
        </authorList>
    </citation>
    <scope>NUCLEOTIDE SEQUENCE [LARGE SCALE GENOMIC DNA]</scope>
    <source>
        <strain evidence="6 7">ESL0416</strain>
    </source>
</reference>
<dbReference type="Gene3D" id="3.40.930.10">
    <property type="entry name" value="Mannitol-specific EII, Chain A"/>
    <property type="match status" value="1"/>
</dbReference>
<dbReference type="Pfam" id="PF00359">
    <property type="entry name" value="PTS_EIIA_2"/>
    <property type="match status" value="1"/>
</dbReference>
<dbReference type="Pfam" id="PF08279">
    <property type="entry name" value="HTH_11"/>
    <property type="match status" value="1"/>
</dbReference>
<dbReference type="InterPro" id="IPR013011">
    <property type="entry name" value="PTS_EIIB_2"/>
</dbReference>
<feature type="domain" description="PTS EIIA type-2" evidence="3">
    <location>
        <begin position="522"/>
        <end position="660"/>
    </location>
</feature>
<evidence type="ECO:0000313" key="7">
    <source>
        <dbReference type="Proteomes" id="UP000826550"/>
    </source>
</evidence>
<sequence>MFYFAPYLKLILYLIIVSVFKREGDRINENEIKIIKQILDEGITHYKNIEHNIGMSRKTINKYLNEIASEVKAYQIKLVRKPSVGIYFSGDTTHIRLSLQNGELIANRQSPQEIKLAILSFLLTSKEHITIQNLSDKYYVSRTTIESYLKQLKDWLKKKGAKLVSDEKGICLDASENVRRRLMTILLDFYWGNNLEIKNNADLKLAVNIPKELKSIFNPEIFYKVIRTLNQFQKNNSIRLNDYQFQSLAVHLVIAIQRIKNKEIIIANEELTNHPLSPKTAILSKLLEKNLELTIPVEEQAYINIHILAAESNSGVHLSLKNDKKLFRKSELVQFLKVNLTNYDKALISNLTLHLVPALHRLSLGLSIKNPYKNSIKGNFPYAYNQAVDLSIEIGKHFLVNVNDDEIAYIALHIESFLERREEKKIKTVIVCSTGLGTARLLEQRIKKYFADEIEINRVVSVSELMSAPITEDLIISTVDIDLQNKNVVVVPPFLDYQSKGRLQAVINKFKQFQENSGEFMKLVEPDLIIVDNKRTTRNQAIRTVCELLCSKQYALSGIADAAIKREKMASTEMDFVAIPHAPIQYVKKARIALYINSEGVDWDKGRVNLVFFMAMNESVKTSIDQIYNYFNTILEDKKLLKTLCRLTSKTEIIKLLGSEEFE</sequence>
<dbReference type="InterPro" id="IPR036634">
    <property type="entry name" value="PRD_sf"/>
</dbReference>
<dbReference type="RefSeq" id="WP_220220838.1">
    <property type="nucleotide sequence ID" value="NZ_CP048268.1"/>
</dbReference>
<evidence type="ECO:0000259" key="5">
    <source>
        <dbReference type="PROSITE" id="PS51372"/>
    </source>
</evidence>
<evidence type="ECO:0000313" key="6">
    <source>
        <dbReference type="EMBL" id="QYN52408.1"/>
    </source>
</evidence>
<gene>
    <name evidence="6" type="ORF">GYM71_02900</name>
</gene>
<dbReference type="CDD" id="cd05568">
    <property type="entry name" value="PTS_IIB_bgl_like"/>
    <property type="match status" value="1"/>
</dbReference>
<dbReference type="InterPro" id="IPR002178">
    <property type="entry name" value="PTS_EIIA_type-2_dom"/>
</dbReference>
<dbReference type="SUPFAM" id="SSF52794">
    <property type="entry name" value="PTS system IIB component-like"/>
    <property type="match status" value="1"/>
</dbReference>
<protein>
    <submittedName>
        <fullName evidence="6">Transcription antiterminator</fullName>
    </submittedName>
</protein>
<dbReference type="InterPro" id="IPR011608">
    <property type="entry name" value="PRD"/>
</dbReference>
<dbReference type="InterPro" id="IPR016152">
    <property type="entry name" value="PTrfase/Anion_transptr"/>
</dbReference>
<dbReference type="PROSITE" id="PS51099">
    <property type="entry name" value="PTS_EIIB_TYPE_2"/>
    <property type="match status" value="1"/>
</dbReference>
<dbReference type="Pfam" id="PF00874">
    <property type="entry name" value="PRD"/>
    <property type="match status" value="2"/>
</dbReference>
<evidence type="ECO:0000256" key="2">
    <source>
        <dbReference type="ARBA" id="ARBA00022737"/>
    </source>
</evidence>
<dbReference type="PROSITE" id="PS51372">
    <property type="entry name" value="PRD_2"/>
    <property type="match status" value="2"/>
</dbReference>
<organism evidence="6 7">
    <name type="scientific">Lactobacillus panisapium</name>
    <dbReference type="NCBI Taxonomy" id="2012495"/>
    <lineage>
        <taxon>Bacteria</taxon>
        <taxon>Bacillati</taxon>
        <taxon>Bacillota</taxon>
        <taxon>Bacilli</taxon>
        <taxon>Lactobacillales</taxon>
        <taxon>Lactobacillaceae</taxon>
        <taxon>Lactobacillus</taxon>
    </lineage>
</organism>
<dbReference type="InterPro" id="IPR036095">
    <property type="entry name" value="PTS_EIIB-like_sf"/>
</dbReference>
<evidence type="ECO:0000256" key="1">
    <source>
        <dbReference type="ARBA" id="ARBA00022679"/>
    </source>
</evidence>
<dbReference type="Gene3D" id="1.10.10.10">
    <property type="entry name" value="Winged helix-like DNA-binding domain superfamily/Winged helix DNA-binding domain"/>
    <property type="match status" value="1"/>
</dbReference>
<dbReference type="InterPro" id="IPR036390">
    <property type="entry name" value="WH_DNA-bd_sf"/>
</dbReference>
<evidence type="ECO:0000259" key="4">
    <source>
        <dbReference type="PROSITE" id="PS51099"/>
    </source>
</evidence>
<accession>A0ABX8W8D0</accession>
<dbReference type="InterPro" id="IPR036388">
    <property type="entry name" value="WH-like_DNA-bd_sf"/>
</dbReference>
<evidence type="ECO:0000259" key="3">
    <source>
        <dbReference type="PROSITE" id="PS51094"/>
    </source>
</evidence>